<reference evidence="2" key="1">
    <citation type="submission" date="2021-01" db="EMBL/GenBank/DDBJ databases">
        <title>Whole genome shotgun sequence of Planosporangium flavigriseum NBRC 105377.</title>
        <authorList>
            <person name="Komaki H."/>
            <person name="Tamura T."/>
        </authorList>
    </citation>
    <scope>NUCLEOTIDE SEQUENCE</scope>
    <source>
        <strain evidence="2">NBRC 105377</strain>
    </source>
</reference>
<evidence type="ECO:0000256" key="1">
    <source>
        <dbReference type="ARBA" id="ARBA00010552"/>
    </source>
</evidence>
<protein>
    <submittedName>
        <fullName evidence="2">Enamine deaminase RidA</fullName>
    </submittedName>
</protein>
<evidence type="ECO:0000313" key="3">
    <source>
        <dbReference type="Proteomes" id="UP000653674"/>
    </source>
</evidence>
<comment type="caution">
    <text evidence="2">The sequence shown here is derived from an EMBL/GenBank/DDBJ whole genome shotgun (WGS) entry which is preliminary data.</text>
</comment>
<organism evidence="2 3">
    <name type="scientific">Planosporangium flavigriseum</name>
    <dbReference type="NCBI Taxonomy" id="373681"/>
    <lineage>
        <taxon>Bacteria</taxon>
        <taxon>Bacillati</taxon>
        <taxon>Actinomycetota</taxon>
        <taxon>Actinomycetes</taxon>
        <taxon>Micromonosporales</taxon>
        <taxon>Micromonosporaceae</taxon>
        <taxon>Planosporangium</taxon>
    </lineage>
</organism>
<evidence type="ECO:0000313" key="2">
    <source>
        <dbReference type="EMBL" id="GIG74168.1"/>
    </source>
</evidence>
<accession>A0A8J3LJ15</accession>
<dbReference type="CDD" id="cd00448">
    <property type="entry name" value="YjgF_YER057c_UK114_family"/>
    <property type="match status" value="1"/>
</dbReference>
<proteinExistence type="inferred from homology"/>
<dbReference type="InterPro" id="IPR006175">
    <property type="entry name" value="YjgF/YER057c/UK114"/>
</dbReference>
<dbReference type="RefSeq" id="WP_168078560.1">
    <property type="nucleotide sequence ID" value="NZ_BAAAQJ010000004.1"/>
</dbReference>
<dbReference type="GO" id="GO:0019239">
    <property type="term" value="F:deaminase activity"/>
    <property type="evidence" value="ECO:0007669"/>
    <property type="project" value="TreeGrafter"/>
</dbReference>
<name>A0A8J3LJ15_9ACTN</name>
<gene>
    <name evidence="2" type="ORF">Pfl04_25720</name>
</gene>
<dbReference type="PANTHER" id="PTHR11803:SF58">
    <property type="entry name" value="PROTEIN HMF1-RELATED"/>
    <property type="match status" value="1"/>
</dbReference>
<dbReference type="SUPFAM" id="SSF55298">
    <property type="entry name" value="YjgF-like"/>
    <property type="match status" value="1"/>
</dbReference>
<keyword evidence="3" id="KW-1185">Reference proteome</keyword>
<dbReference type="GO" id="GO:0005829">
    <property type="term" value="C:cytosol"/>
    <property type="evidence" value="ECO:0007669"/>
    <property type="project" value="TreeGrafter"/>
</dbReference>
<dbReference type="Gene3D" id="3.30.1330.40">
    <property type="entry name" value="RutC-like"/>
    <property type="match status" value="1"/>
</dbReference>
<dbReference type="InterPro" id="IPR035959">
    <property type="entry name" value="RutC-like_sf"/>
</dbReference>
<sequence length="136" mass="14338">MAVHDRLTTAPGLAPGPGFAHAVTVSGRVAFVSGQVSVDAEGRVVGAGDLAAQTRQALTNMYAVLRELGADWSDVAKLGWYLLDVTQVQTIRDVRDELIRPALGELPNPASTLVQVPALVRPEFLVEVDAVVALPS</sequence>
<dbReference type="PANTHER" id="PTHR11803">
    <property type="entry name" value="2-IMINOBUTANOATE/2-IMINOPROPANOATE DEAMINASE RIDA"/>
    <property type="match status" value="1"/>
</dbReference>
<comment type="similarity">
    <text evidence="1">Belongs to the RutC family.</text>
</comment>
<dbReference type="Pfam" id="PF01042">
    <property type="entry name" value="Ribonuc_L-PSP"/>
    <property type="match status" value="1"/>
</dbReference>
<dbReference type="EMBL" id="BONU01000015">
    <property type="protein sequence ID" value="GIG74168.1"/>
    <property type="molecule type" value="Genomic_DNA"/>
</dbReference>
<dbReference type="Proteomes" id="UP000653674">
    <property type="component" value="Unassembled WGS sequence"/>
</dbReference>
<dbReference type="AlphaFoldDB" id="A0A8J3LJ15"/>